<proteinExistence type="predicted"/>
<dbReference type="RefSeq" id="WP_390350934.1">
    <property type="nucleotide sequence ID" value="NZ_JBHUMU010000014.1"/>
</dbReference>
<keyword evidence="2" id="KW-1185">Reference proteome</keyword>
<dbReference type="Proteomes" id="UP001500866">
    <property type="component" value="Unassembled WGS sequence"/>
</dbReference>
<dbReference type="EMBL" id="BAAADS010000016">
    <property type="protein sequence ID" value="GAA0605227.1"/>
    <property type="molecule type" value="Genomic_DNA"/>
</dbReference>
<reference evidence="1 2" key="1">
    <citation type="journal article" date="2019" name="Int. J. Syst. Evol. Microbiol.">
        <title>The Global Catalogue of Microorganisms (GCM) 10K type strain sequencing project: providing services to taxonomists for standard genome sequencing and annotation.</title>
        <authorList>
            <consortium name="The Broad Institute Genomics Platform"/>
            <consortium name="The Broad Institute Genome Sequencing Center for Infectious Disease"/>
            <person name="Wu L."/>
            <person name="Ma J."/>
        </authorList>
    </citation>
    <scope>NUCLEOTIDE SEQUENCE [LARGE SCALE GENOMIC DNA]</scope>
    <source>
        <strain evidence="1 2">JCM 15395</strain>
    </source>
</reference>
<accession>A0ABN1G717</accession>
<organism evidence="1 2">
    <name type="scientific">Virgibacillus siamensis</name>
    <dbReference type="NCBI Taxonomy" id="480071"/>
    <lineage>
        <taxon>Bacteria</taxon>
        <taxon>Bacillati</taxon>
        <taxon>Bacillota</taxon>
        <taxon>Bacilli</taxon>
        <taxon>Bacillales</taxon>
        <taxon>Bacillaceae</taxon>
        <taxon>Virgibacillus</taxon>
    </lineage>
</organism>
<evidence type="ECO:0000313" key="2">
    <source>
        <dbReference type="Proteomes" id="UP001500866"/>
    </source>
</evidence>
<comment type="caution">
    <text evidence="1">The sequence shown here is derived from an EMBL/GenBank/DDBJ whole genome shotgun (WGS) entry which is preliminary data.</text>
</comment>
<sequence length="60" mass="6484">MLLAVGVLSSAVDVSLLAVDILPSAVDVSLRAVDILPSAVDVWLLRLIFCLLRLMFRSNC</sequence>
<evidence type="ECO:0000313" key="1">
    <source>
        <dbReference type="EMBL" id="GAA0605227.1"/>
    </source>
</evidence>
<protein>
    <submittedName>
        <fullName evidence="1">Uncharacterized protein</fullName>
    </submittedName>
</protein>
<name>A0ABN1G717_9BACI</name>
<gene>
    <name evidence="1" type="ORF">GCM10009001_23110</name>
</gene>